<dbReference type="InterPro" id="IPR040453">
    <property type="entry name" value="Mnd1_HTH"/>
</dbReference>
<comment type="caution">
    <text evidence="9">The sequence shown here is derived from an EMBL/GenBank/DDBJ whole genome shotgun (WGS) entry which is preliminary data.</text>
</comment>
<dbReference type="Proteomes" id="UP001562425">
    <property type="component" value="Unassembled WGS sequence"/>
</dbReference>
<evidence type="ECO:0000313" key="9">
    <source>
        <dbReference type="EMBL" id="KAL1403633.1"/>
    </source>
</evidence>
<sequence length="237" mass="27316">MSKRKKGMSADEKRSVLLEIFHDSGEFYQLKDLERIAAKEKGLKEQLVKGLLQSLEDEGLVEAGKIGQSTYYWSFPGKRQKIKQLESEELQRKVKNCDSKIEDLRRKVEEAKNNQAQSSKAAATFEELKVLQEKEAKLQAEIQILKKEDKGSLKQMKQSLPKLHEAANRWTDNIFAIKSWCRNKFNIEEKAIDKHSAAVVAFIPRPDRGVVRKSATMVHYARLLNVQVRKRKRFCAA</sequence>
<evidence type="ECO:0000256" key="3">
    <source>
        <dbReference type="ARBA" id="ARBA00023054"/>
    </source>
</evidence>
<evidence type="ECO:0000256" key="1">
    <source>
        <dbReference type="ARBA" id="ARBA00004123"/>
    </source>
</evidence>
<reference evidence="9 10" key="1">
    <citation type="submission" date="2024-05" db="EMBL/GenBank/DDBJ databases">
        <title>Culex pipiens pipiens assembly and annotation.</title>
        <authorList>
            <person name="Alout H."/>
            <person name="Durand T."/>
        </authorList>
    </citation>
    <scope>NUCLEOTIDE SEQUENCE [LARGE SCALE GENOMIC DNA]</scope>
    <source>
        <strain evidence="9">HA-2024</strain>
        <tissue evidence="9">Whole body</tissue>
    </source>
</reference>
<dbReference type="Pfam" id="PF18517">
    <property type="entry name" value="LZ3wCH"/>
    <property type="match status" value="1"/>
</dbReference>
<dbReference type="Pfam" id="PF03962">
    <property type="entry name" value="Mnd1"/>
    <property type="match status" value="1"/>
</dbReference>
<feature type="domain" description="Leucine zipper with capping helix" evidence="8">
    <location>
        <begin position="153"/>
        <end position="195"/>
    </location>
</feature>
<dbReference type="EMBL" id="JBEHCU010001295">
    <property type="protein sequence ID" value="KAL1403633.1"/>
    <property type="molecule type" value="Genomic_DNA"/>
</dbReference>
<protein>
    <recommendedName>
        <fullName evidence="5">Meiotic nuclear division protein 1 homolog</fullName>
    </recommendedName>
</protein>
<evidence type="ECO:0000259" key="7">
    <source>
        <dbReference type="Pfam" id="PF03962"/>
    </source>
</evidence>
<dbReference type="InterPro" id="IPR005647">
    <property type="entry name" value="Mnd1"/>
</dbReference>
<gene>
    <name evidence="9" type="ORF">pipiens_019278</name>
</gene>
<comment type="similarity">
    <text evidence="2 5">Belongs to the MND1 family.</text>
</comment>
<comment type="function">
    <text evidence="5">Required for proper homologous chromosome pairing and efficient cross-over and intragenic recombination during meiosis.</text>
</comment>
<name>A0ABD1DW15_CULPP</name>
<comment type="subcellular location">
    <subcellularLocation>
        <location evidence="1 5">Nucleus</location>
    </subcellularLocation>
</comment>
<feature type="coiled-coil region" evidence="6">
    <location>
        <begin position="87"/>
        <end position="148"/>
    </location>
</feature>
<evidence type="ECO:0000256" key="5">
    <source>
        <dbReference type="PIRNR" id="PIRNR026991"/>
    </source>
</evidence>
<keyword evidence="3 6" id="KW-0175">Coiled coil</keyword>
<evidence type="ECO:0000256" key="6">
    <source>
        <dbReference type="SAM" id="Coils"/>
    </source>
</evidence>
<dbReference type="PIRSF" id="PIRSF026991">
    <property type="entry name" value="Mnd1"/>
    <property type="match status" value="1"/>
</dbReference>
<accession>A0ABD1DW15</accession>
<keyword evidence="10" id="KW-1185">Reference proteome</keyword>
<proteinExistence type="inferred from homology"/>
<evidence type="ECO:0000313" key="10">
    <source>
        <dbReference type="Proteomes" id="UP001562425"/>
    </source>
</evidence>
<organism evidence="9 10">
    <name type="scientific">Culex pipiens pipiens</name>
    <name type="common">Northern house mosquito</name>
    <dbReference type="NCBI Taxonomy" id="38569"/>
    <lineage>
        <taxon>Eukaryota</taxon>
        <taxon>Metazoa</taxon>
        <taxon>Ecdysozoa</taxon>
        <taxon>Arthropoda</taxon>
        <taxon>Hexapoda</taxon>
        <taxon>Insecta</taxon>
        <taxon>Pterygota</taxon>
        <taxon>Neoptera</taxon>
        <taxon>Endopterygota</taxon>
        <taxon>Diptera</taxon>
        <taxon>Nematocera</taxon>
        <taxon>Culicoidea</taxon>
        <taxon>Culicidae</taxon>
        <taxon>Culicinae</taxon>
        <taxon>Culicini</taxon>
        <taxon>Culex</taxon>
        <taxon>Culex</taxon>
    </lineage>
</organism>
<dbReference type="InterPro" id="IPR040661">
    <property type="entry name" value="LZ3wCH"/>
</dbReference>
<evidence type="ECO:0000259" key="8">
    <source>
        <dbReference type="Pfam" id="PF18517"/>
    </source>
</evidence>
<feature type="domain" description="Mnd1 HTH" evidence="7">
    <location>
        <begin position="17"/>
        <end position="76"/>
    </location>
</feature>
<evidence type="ECO:0000256" key="4">
    <source>
        <dbReference type="ARBA" id="ARBA00023242"/>
    </source>
</evidence>
<evidence type="ECO:0000256" key="2">
    <source>
        <dbReference type="ARBA" id="ARBA00005981"/>
    </source>
</evidence>
<keyword evidence="4 5" id="KW-0539">Nucleus</keyword>
<dbReference type="AlphaFoldDB" id="A0ABD1DW15"/>
<dbReference type="GO" id="GO:0005634">
    <property type="term" value="C:nucleus"/>
    <property type="evidence" value="ECO:0007669"/>
    <property type="project" value="UniProtKB-SubCell"/>
</dbReference>